<dbReference type="InterPro" id="IPR009057">
    <property type="entry name" value="Homeodomain-like_sf"/>
</dbReference>
<evidence type="ECO:0000256" key="1">
    <source>
        <dbReference type="ARBA" id="ARBA00023015"/>
    </source>
</evidence>
<dbReference type="Gene3D" id="1.10.10.60">
    <property type="entry name" value="Homeodomain-like"/>
    <property type="match status" value="1"/>
</dbReference>
<gene>
    <name evidence="5" type="ORF">Q4481_21825</name>
</gene>
<dbReference type="Proteomes" id="UP001174932">
    <property type="component" value="Unassembled WGS sequence"/>
</dbReference>
<dbReference type="SUPFAM" id="SSF46689">
    <property type="entry name" value="Homeodomain-like"/>
    <property type="match status" value="1"/>
</dbReference>
<dbReference type="EMBL" id="JAUOZU010000019">
    <property type="protein sequence ID" value="MDO6966604.1"/>
    <property type="molecule type" value="Genomic_DNA"/>
</dbReference>
<dbReference type="PANTHER" id="PTHR46796:SF6">
    <property type="entry name" value="ARAC SUBFAMILY"/>
    <property type="match status" value="1"/>
</dbReference>
<evidence type="ECO:0000259" key="4">
    <source>
        <dbReference type="PROSITE" id="PS01124"/>
    </source>
</evidence>
<dbReference type="RefSeq" id="WP_304378528.1">
    <property type="nucleotide sequence ID" value="NZ_JAUOZU010000019.1"/>
</dbReference>
<comment type="caution">
    <text evidence="5">The sequence shown here is derived from an EMBL/GenBank/DDBJ whole genome shotgun (WGS) entry which is preliminary data.</text>
</comment>
<organism evidence="5 6">
    <name type="scientific">Rhizobium alvei</name>
    <dbReference type="NCBI Taxonomy" id="1132659"/>
    <lineage>
        <taxon>Bacteria</taxon>
        <taxon>Pseudomonadati</taxon>
        <taxon>Pseudomonadota</taxon>
        <taxon>Alphaproteobacteria</taxon>
        <taxon>Hyphomicrobiales</taxon>
        <taxon>Rhizobiaceae</taxon>
        <taxon>Rhizobium/Agrobacterium group</taxon>
        <taxon>Rhizobium</taxon>
    </lineage>
</organism>
<keyword evidence="1" id="KW-0805">Transcription regulation</keyword>
<proteinExistence type="predicted"/>
<name>A0ABT8YS68_9HYPH</name>
<evidence type="ECO:0000313" key="6">
    <source>
        <dbReference type="Proteomes" id="UP001174932"/>
    </source>
</evidence>
<dbReference type="InterPro" id="IPR018060">
    <property type="entry name" value="HTH_AraC"/>
</dbReference>
<dbReference type="PRINTS" id="PR00032">
    <property type="entry name" value="HTHARAC"/>
</dbReference>
<dbReference type="InterPro" id="IPR020449">
    <property type="entry name" value="Tscrpt_reg_AraC-type_HTH"/>
</dbReference>
<keyword evidence="3" id="KW-0804">Transcription</keyword>
<dbReference type="PANTHER" id="PTHR46796">
    <property type="entry name" value="HTH-TYPE TRANSCRIPTIONAL ACTIVATOR RHAS-RELATED"/>
    <property type="match status" value="1"/>
</dbReference>
<dbReference type="InterPro" id="IPR050204">
    <property type="entry name" value="AraC_XylS_family_regulators"/>
</dbReference>
<reference evidence="5" key="1">
    <citation type="journal article" date="2015" name="Int. J. Syst. Evol. Microbiol.">
        <title>Rhizobium alvei sp. nov., isolated from a freshwater river.</title>
        <authorList>
            <person name="Sheu S.Y."/>
            <person name="Huang H.W."/>
            <person name="Young C.C."/>
            <person name="Chen W.M."/>
        </authorList>
    </citation>
    <scope>NUCLEOTIDE SEQUENCE</scope>
    <source>
        <strain evidence="5">TNR-22</strain>
    </source>
</reference>
<accession>A0ABT8YS68</accession>
<keyword evidence="6" id="KW-1185">Reference proteome</keyword>
<evidence type="ECO:0000313" key="5">
    <source>
        <dbReference type="EMBL" id="MDO6966604.1"/>
    </source>
</evidence>
<dbReference type="Pfam" id="PF12833">
    <property type="entry name" value="HTH_18"/>
    <property type="match status" value="1"/>
</dbReference>
<feature type="domain" description="HTH araC/xylS-type" evidence="4">
    <location>
        <begin position="219"/>
        <end position="319"/>
    </location>
</feature>
<sequence>MTKDSAATIQCFRIFFPEEDPQSSAAYKALLARMFDFEIPDHARDVPFFAETEVFYLPDVAVSRVTATASHLTRNAKTIARSASDEVIMVCSTRGHFTYAMGNVERRVECGELAFFDLSQELSIDAPSVANVSLAISRRRLEALVPFLDGTHGLVVPPTALAQVLIGAMQKVIAAGAATQPAEARVIADALILMVGGCLDTVSQPKFASRGTSGFVSLASLKAAVERQLSDPDFGPQSLLDEFRMARSTLYRAFEPLGGVGAYINERRLRRAFRQMTNPALKDIRLSQLAFDSGFTHASAFTRSFKARFGLTPKEVRSLAIPPEGTDAPYPMPAEVYPYISPIVP</sequence>
<protein>
    <submittedName>
        <fullName evidence="5">Helix-turn-helix domain-containing protein</fullName>
    </submittedName>
</protein>
<evidence type="ECO:0000256" key="2">
    <source>
        <dbReference type="ARBA" id="ARBA00023125"/>
    </source>
</evidence>
<reference evidence="5" key="2">
    <citation type="submission" date="2023-07" db="EMBL/GenBank/DDBJ databases">
        <authorList>
            <person name="Shen H."/>
        </authorList>
    </citation>
    <scope>NUCLEOTIDE SEQUENCE</scope>
    <source>
        <strain evidence="5">TNR-22</strain>
    </source>
</reference>
<dbReference type="SMART" id="SM00342">
    <property type="entry name" value="HTH_ARAC"/>
    <property type="match status" value="1"/>
</dbReference>
<dbReference type="PROSITE" id="PS01124">
    <property type="entry name" value="HTH_ARAC_FAMILY_2"/>
    <property type="match status" value="1"/>
</dbReference>
<evidence type="ECO:0000256" key="3">
    <source>
        <dbReference type="ARBA" id="ARBA00023163"/>
    </source>
</evidence>
<keyword evidence="2" id="KW-0238">DNA-binding</keyword>